<dbReference type="AlphaFoldDB" id="A0A8X7V7J7"/>
<evidence type="ECO:0000256" key="2">
    <source>
        <dbReference type="SAM" id="Phobius"/>
    </source>
</evidence>
<dbReference type="Proteomes" id="UP000886595">
    <property type="component" value="Unassembled WGS sequence"/>
</dbReference>
<evidence type="ECO:0000256" key="1">
    <source>
        <dbReference type="SAM" id="MobiDB-lite"/>
    </source>
</evidence>
<protein>
    <submittedName>
        <fullName evidence="3">Uncharacterized protein</fullName>
    </submittedName>
</protein>
<sequence>MSTPRIPFQSFSPSLSMESTEAVSSGFLPLAPEPPDSDPDGMFPVNPPVPPVPPDPPPILIVAGVLSVQPLLKHPVLDEADLSSPLTTRRVYCFLQLFPVSKPRNLVSCGEHVSFKSLRQNLPYYQQEAWVTEILVVRLLGLLTADCKLTFLPYSTLQVLVNWTSNVEILVVVVGPISPYSMLSQGMMFVSYWSESLLFDHCIREQFNCFSRRSLLPCKQELMLFLNGSLPCIEDVINPLSFTFKLHLPQYEAVIWISVFVALDDIVSGWSIWSWWLDSQQSTFWKRGLVASELIDVSSLVGYVENFPTCSANGTWIGSSTQTLQKVLHASLSSGLSNLQILVDSIVPLLALCSGLVLIEITGFFIVRNLVPLVITLSCLYNLCTILCLIVVAFVMGGVPKLCLPGILV</sequence>
<keyword evidence="4" id="KW-1185">Reference proteome</keyword>
<keyword evidence="2" id="KW-0472">Membrane</keyword>
<evidence type="ECO:0000313" key="4">
    <source>
        <dbReference type="Proteomes" id="UP000886595"/>
    </source>
</evidence>
<keyword evidence="2" id="KW-0812">Transmembrane</keyword>
<accession>A0A8X7V7J7</accession>
<feature type="transmembrane region" description="Helical" evidence="2">
    <location>
        <begin position="346"/>
        <end position="367"/>
    </location>
</feature>
<proteinExistence type="predicted"/>
<dbReference type="EMBL" id="JAAMPC010000007">
    <property type="protein sequence ID" value="KAG2302631.1"/>
    <property type="molecule type" value="Genomic_DNA"/>
</dbReference>
<reference evidence="3 4" key="1">
    <citation type="submission" date="2020-02" db="EMBL/GenBank/DDBJ databases">
        <authorList>
            <person name="Ma Q."/>
            <person name="Huang Y."/>
            <person name="Song X."/>
            <person name="Pei D."/>
        </authorList>
    </citation>
    <scope>NUCLEOTIDE SEQUENCE [LARGE SCALE GENOMIC DNA]</scope>
    <source>
        <strain evidence="3">Sxm20200214</strain>
        <tissue evidence="3">Leaf</tissue>
    </source>
</reference>
<name>A0A8X7V7J7_BRACI</name>
<comment type="caution">
    <text evidence="3">The sequence shown here is derived from an EMBL/GenBank/DDBJ whole genome shotgun (WGS) entry which is preliminary data.</text>
</comment>
<organism evidence="3 4">
    <name type="scientific">Brassica carinata</name>
    <name type="common">Ethiopian mustard</name>
    <name type="synonym">Abyssinian cabbage</name>
    <dbReference type="NCBI Taxonomy" id="52824"/>
    <lineage>
        <taxon>Eukaryota</taxon>
        <taxon>Viridiplantae</taxon>
        <taxon>Streptophyta</taxon>
        <taxon>Embryophyta</taxon>
        <taxon>Tracheophyta</taxon>
        <taxon>Spermatophyta</taxon>
        <taxon>Magnoliopsida</taxon>
        <taxon>eudicotyledons</taxon>
        <taxon>Gunneridae</taxon>
        <taxon>Pentapetalae</taxon>
        <taxon>rosids</taxon>
        <taxon>malvids</taxon>
        <taxon>Brassicales</taxon>
        <taxon>Brassicaceae</taxon>
        <taxon>Brassiceae</taxon>
        <taxon>Brassica</taxon>
    </lineage>
</organism>
<evidence type="ECO:0000313" key="3">
    <source>
        <dbReference type="EMBL" id="KAG2302631.1"/>
    </source>
</evidence>
<feature type="region of interest" description="Disordered" evidence="1">
    <location>
        <begin position="23"/>
        <end position="48"/>
    </location>
</feature>
<keyword evidence="2" id="KW-1133">Transmembrane helix</keyword>
<gene>
    <name evidence="3" type="ORF">Bca52824_031282</name>
</gene>
<dbReference type="OrthoDB" id="1110644at2759"/>
<feature type="transmembrane region" description="Helical" evidence="2">
    <location>
        <begin position="379"/>
        <end position="399"/>
    </location>
</feature>